<evidence type="ECO:0000313" key="3">
    <source>
        <dbReference type="Proteomes" id="UP000316639"/>
    </source>
</evidence>
<feature type="transmembrane region" description="Helical" evidence="1">
    <location>
        <begin position="56"/>
        <end position="74"/>
    </location>
</feature>
<comment type="caution">
    <text evidence="2">The sequence shown here is derived from an EMBL/GenBank/DDBJ whole genome shotgun (WGS) entry which is preliminary data.</text>
</comment>
<feature type="transmembrane region" description="Helical" evidence="1">
    <location>
        <begin position="31"/>
        <end position="49"/>
    </location>
</feature>
<sequence length="181" mass="19230">MKNPVLWIVCGLVAMAASVFVGAVVPDGWELAVMVPGILLSLAFVAGVGGLSRSGWLMIPAFVIAITGTTVLVGDGQRAIVGTFGAPEECTVTAVRDLGRQDTQAFEHDVTCPGGTEKIVVLGERTMPPGPVTVLRLKPMRPVFRDHNDYSREWVLGTPVAIITLLIAAAALRARRVMRQA</sequence>
<name>A0A563EMG3_9PSEU</name>
<evidence type="ECO:0000313" key="2">
    <source>
        <dbReference type="EMBL" id="TWP48349.1"/>
    </source>
</evidence>
<keyword evidence="1" id="KW-0472">Membrane</keyword>
<dbReference type="Proteomes" id="UP000316639">
    <property type="component" value="Unassembled WGS sequence"/>
</dbReference>
<protein>
    <submittedName>
        <fullName evidence="2">Uncharacterized protein</fullName>
    </submittedName>
</protein>
<accession>A0A563EMG3</accession>
<keyword evidence="1" id="KW-0812">Transmembrane</keyword>
<organism evidence="2 3">
    <name type="scientific">Lentzea tibetensis</name>
    <dbReference type="NCBI Taxonomy" id="2591470"/>
    <lineage>
        <taxon>Bacteria</taxon>
        <taxon>Bacillati</taxon>
        <taxon>Actinomycetota</taxon>
        <taxon>Actinomycetes</taxon>
        <taxon>Pseudonocardiales</taxon>
        <taxon>Pseudonocardiaceae</taxon>
        <taxon>Lentzea</taxon>
    </lineage>
</organism>
<dbReference type="RefSeq" id="WP_146356578.1">
    <property type="nucleotide sequence ID" value="NZ_VOBR01000021.1"/>
</dbReference>
<gene>
    <name evidence="2" type="ORF">FKR81_29110</name>
</gene>
<dbReference type="AlphaFoldDB" id="A0A563EMG3"/>
<feature type="transmembrane region" description="Helical" evidence="1">
    <location>
        <begin position="154"/>
        <end position="172"/>
    </location>
</feature>
<keyword evidence="1" id="KW-1133">Transmembrane helix</keyword>
<dbReference type="OrthoDB" id="3684017at2"/>
<feature type="transmembrane region" description="Helical" evidence="1">
    <location>
        <begin position="5"/>
        <end position="25"/>
    </location>
</feature>
<dbReference type="EMBL" id="VOBR01000021">
    <property type="protein sequence ID" value="TWP48349.1"/>
    <property type="molecule type" value="Genomic_DNA"/>
</dbReference>
<evidence type="ECO:0000256" key="1">
    <source>
        <dbReference type="SAM" id="Phobius"/>
    </source>
</evidence>
<keyword evidence="3" id="KW-1185">Reference proteome</keyword>
<proteinExistence type="predicted"/>
<reference evidence="2 3" key="1">
    <citation type="submission" date="2019-07" db="EMBL/GenBank/DDBJ databases">
        <title>Lentzea xizangensis sp. nov., isolated from Qinghai-Tibetan Plateau Soils.</title>
        <authorList>
            <person name="Huang J."/>
        </authorList>
    </citation>
    <scope>NUCLEOTIDE SEQUENCE [LARGE SCALE GENOMIC DNA]</scope>
    <source>
        <strain evidence="2 3">FXJ1.1311</strain>
    </source>
</reference>